<gene>
    <name evidence="1" type="ORF">SAMN05216207_10158</name>
</gene>
<name>A0A1I4ZDG0_PSUAM</name>
<accession>A0A1I4ZDG0</accession>
<dbReference type="EMBL" id="FOUY01000015">
    <property type="protein sequence ID" value="SFN48053.1"/>
    <property type="molecule type" value="Genomic_DNA"/>
</dbReference>
<proteinExistence type="predicted"/>
<evidence type="ECO:0000313" key="2">
    <source>
        <dbReference type="Proteomes" id="UP000199614"/>
    </source>
</evidence>
<keyword evidence="2" id="KW-1185">Reference proteome</keyword>
<sequence length="43" mass="4619">MSLNVCEIPGCGYVTAPDTDVAMDTDIACHEWNVHGYIHPGGE</sequence>
<protein>
    <submittedName>
        <fullName evidence="1">Uncharacterized protein</fullName>
    </submittedName>
</protein>
<dbReference type="AlphaFoldDB" id="A0A1I4ZDG0"/>
<reference evidence="1 2" key="1">
    <citation type="submission" date="2016-10" db="EMBL/GenBank/DDBJ databases">
        <authorList>
            <person name="de Groot N.N."/>
        </authorList>
    </citation>
    <scope>NUCLEOTIDE SEQUENCE [LARGE SCALE GENOMIC DNA]</scope>
    <source>
        <strain evidence="1 2">CGMCC 4.1877</strain>
    </source>
</reference>
<evidence type="ECO:0000313" key="1">
    <source>
        <dbReference type="EMBL" id="SFN48053.1"/>
    </source>
</evidence>
<organism evidence="1 2">
    <name type="scientific">Pseudonocardia ammonioxydans</name>
    <dbReference type="NCBI Taxonomy" id="260086"/>
    <lineage>
        <taxon>Bacteria</taxon>
        <taxon>Bacillati</taxon>
        <taxon>Actinomycetota</taxon>
        <taxon>Actinomycetes</taxon>
        <taxon>Pseudonocardiales</taxon>
        <taxon>Pseudonocardiaceae</taxon>
        <taxon>Pseudonocardia</taxon>
    </lineage>
</organism>
<dbReference type="Proteomes" id="UP000199614">
    <property type="component" value="Unassembled WGS sequence"/>
</dbReference>
<dbReference type="RefSeq" id="WP_281248711.1">
    <property type="nucleotide sequence ID" value="NZ_FOUY01000015.1"/>
</dbReference>